<keyword evidence="10" id="KW-1185">Reference proteome</keyword>
<evidence type="ECO:0000256" key="5">
    <source>
        <dbReference type="ARBA" id="ARBA00022989"/>
    </source>
</evidence>
<dbReference type="Ensembl" id="ENSEBUT00000022434.1">
    <property type="protein sequence ID" value="ENSEBUP00000021858.1"/>
    <property type="gene ID" value="ENSEBUG00000013480.1"/>
</dbReference>
<evidence type="ECO:0000313" key="10">
    <source>
        <dbReference type="Proteomes" id="UP000694388"/>
    </source>
</evidence>
<accession>A0A8C4WZL1</accession>
<keyword evidence="4" id="KW-0812">Transmembrane</keyword>
<comment type="subcellular location">
    <subcellularLocation>
        <location evidence="1 7">Cell membrane</location>
        <topology evidence="1 7">Multi-pass membrane protein</topology>
    </subcellularLocation>
</comment>
<dbReference type="GO" id="GO:0005886">
    <property type="term" value="C:plasma membrane"/>
    <property type="evidence" value="ECO:0007669"/>
    <property type="project" value="UniProtKB-SubCell"/>
</dbReference>
<keyword evidence="5" id="KW-1133">Transmembrane helix</keyword>
<dbReference type="Pfam" id="PF05640">
    <property type="entry name" value="NKAIN"/>
    <property type="match status" value="1"/>
</dbReference>
<dbReference type="GO" id="GO:0002028">
    <property type="term" value="P:regulation of sodium ion transport"/>
    <property type="evidence" value="ECO:0007669"/>
    <property type="project" value="UniProtKB-UniRule"/>
</dbReference>
<dbReference type="Proteomes" id="UP000694388">
    <property type="component" value="Unplaced"/>
</dbReference>
<evidence type="ECO:0000256" key="3">
    <source>
        <dbReference type="ARBA" id="ARBA00022475"/>
    </source>
</evidence>
<keyword evidence="3 7" id="KW-1003">Cell membrane</keyword>
<reference evidence="9" key="2">
    <citation type="submission" date="2025-09" db="UniProtKB">
        <authorList>
            <consortium name="Ensembl"/>
        </authorList>
    </citation>
    <scope>IDENTIFICATION</scope>
</reference>
<reference evidence="9" key="1">
    <citation type="submission" date="2025-08" db="UniProtKB">
        <authorList>
            <consortium name="Ensembl"/>
        </authorList>
    </citation>
    <scope>IDENTIFICATION</scope>
</reference>
<dbReference type="InterPro" id="IPR008516">
    <property type="entry name" value="Na/K-Atpase_Interacting"/>
</dbReference>
<evidence type="ECO:0000256" key="7">
    <source>
        <dbReference type="RuleBase" id="RU368041"/>
    </source>
</evidence>
<keyword evidence="6" id="KW-0472">Membrane</keyword>
<evidence type="ECO:0000256" key="8">
    <source>
        <dbReference type="SAM" id="MobiDB-lite"/>
    </source>
</evidence>
<evidence type="ECO:0000256" key="6">
    <source>
        <dbReference type="ARBA" id="ARBA00023136"/>
    </source>
</evidence>
<evidence type="ECO:0000256" key="4">
    <source>
        <dbReference type="ARBA" id="ARBA00022692"/>
    </source>
</evidence>
<proteinExistence type="inferred from homology"/>
<dbReference type="AlphaFoldDB" id="A0A8C4WZL1"/>
<organism evidence="9 10">
    <name type="scientific">Eptatretus burgeri</name>
    <name type="common">Inshore hagfish</name>
    <dbReference type="NCBI Taxonomy" id="7764"/>
    <lineage>
        <taxon>Eukaryota</taxon>
        <taxon>Metazoa</taxon>
        <taxon>Chordata</taxon>
        <taxon>Craniata</taxon>
        <taxon>Vertebrata</taxon>
        <taxon>Cyclostomata</taxon>
        <taxon>Myxini</taxon>
        <taxon>Myxiniformes</taxon>
        <taxon>Myxinidae</taxon>
        <taxon>Eptatretinae</taxon>
        <taxon>Eptatretus</taxon>
    </lineage>
</organism>
<evidence type="ECO:0000256" key="2">
    <source>
        <dbReference type="ARBA" id="ARBA00006364"/>
    </source>
</evidence>
<evidence type="ECO:0000313" key="9">
    <source>
        <dbReference type="Ensembl" id="ENSEBUP00000021858.1"/>
    </source>
</evidence>
<protein>
    <recommendedName>
        <fullName evidence="7">Sodium/potassium-transporting ATPase subunit beta-1-interacting protein</fullName>
        <shortName evidence="7">Na(+)/K(+)-transporting ATPase subunit beta-1-interacting protein</shortName>
    </recommendedName>
</protein>
<sequence length="109" mass="12054">MHIFCSQQDSSVMTFGISAHRSWWRDNGCPQPLPLPLLDLPAVTSLICSLPYHTVEVIHSSLQITIAVSQTGPEGLLNDYSRLPSPTPPHEQRKDLLLSFSQPPPPRSA</sequence>
<name>A0A8C4WZL1_EPTBU</name>
<comment type="similarity">
    <text evidence="2 7">Belongs to the NKAIN family.</text>
</comment>
<feature type="region of interest" description="Disordered" evidence="8">
    <location>
        <begin position="77"/>
        <end position="109"/>
    </location>
</feature>
<evidence type="ECO:0000256" key="1">
    <source>
        <dbReference type="ARBA" id="ARBA00004651"/>
    </source>
</evidence>